<evidence type="ECO:0000256" key="7">
    <source>
        <dbReference type="SAM" id="Phobius"/>
    </source>
</evidence>
<reference evidence="9" key="2">
    <citation type="submission" date="2017-10" db="EMBL/GenBank/DDBJ databases">
        <title>Ladona fulva Genome sequencing and assembly.</title>
        <authorList>
            <person name="Murali S."/>
            <person name="Richards S."/>
            <person name="Bandaranaike D."/>
            <person name="Bellair M."/>
            <person name="Blankenburg K."/>
            <person name="Chao H."/>
            <person name="Dinh H."/>
            <person name="Doddapaneni H."/>
            <person name="Dugan-Rocha S."/>
            <person name="Elkadiri S."/>
            <person name="Gnanaolivu R."/>
            <person name="Hernandez B."/>
            <person name="Skinner E."/>
            <person name="Javaid M."/>
            <person name="Lee S."/>
            <person name="Li M."/>
            <person name="Ming W."/>
            <person name="Munidasa M."/>
            <person name="Muniz J."/>
            <person name="Nguyen L."/>
            <person name="Hughes D."/>
            <person name="Osuji N."/>
            <person name="Pu L.-L."/>
            <person name="Puazo M."/>
            <person name="Qu C."/>
            <person name="Quiroz J."/>
            <person name="Raj R."/>
            <person name="Weissenberger G."/>
            <person name="Xin Y."/>
            <person name="Zou X."/>
            <person name="Han Y."/>
            <person name="Worley K."/>
            <person name="Muzny D."/>
            <person name="Gibbs R."/>
        </authorList>
    </citation>
    <scope>NUCLEOTIDE SEQUENCE</scope>
    <source>
        <strain evidence="9">Sampled in the wild</strain>
    </source>
</reference>
<dbReference type="AlphaFoldDB" id="A0A8K0NX73"/>
<keyword evidence="5 7" id="KW-0472">Membrane</keyword>
<dbReference type="Pfam" id="PF12832">
    <property type="entry name" value="MFS_1_like"/>
    <property type="match status" value="2"/>
</dbReference>
<feature type="domain" description="Major facilitator superfamily associated" evidence="8">
    <location>
        <begin position="4"/>
        <end position="440"/>
    </location>
</feature>
<evidence type="ECO:0000256" key="5">
    <source>
        <dbReference type="ARBA" id="ARBA00023136"/>
    </source>
</evidence>
<dbReference type="Proteomes" id="UP000792457">
    <property type="component" value="Unassembled WGS sequence"/>
</dbReference>
<feature type="transmembrane region" description="Helical" evidence="7">
    <location>
        <begin position="382"/>
        <end position="402"/>
    </location>
</feature>
<evidence type="ECO:0000256" key="2">
    <source>
        <dbReference type="ARBA" id="ARBA00005241"/>
    </source>
</evidence>
<proteinExistence type="inferred from homology"/>
<dbReference type="PANTHER" id="PTHR16172">
    <property type="entry name" value="MAJOR FACILITATOR SUPERFAMILY DOMAIN-CONTAINING PROTEIN 6-LIKE"/>
    <property type="match status" value="1"/>
</dbReference>
<gene>
    <name evidence="9" type="ORF">J437_LFUL006428</name>
</gene>
<keyword evidence="3 7" id="KW-0812">Transmembrane</keyword>
<feature type="region of interest" description="Disordered" evidence="6">
    <location>
        <begin position="165"/>
        <end position="230"/>
    </location>
</feature>
<dbReference type="SUPFAM" id="SSF103473">
    <property type="entry name" value="MFS general substrate transporter"/>
    <property type="match status" value="2"/>
</dbReference>
<feature type="transmembrane region" description="Helical" evidence="7">
    <location>
        <begin position="423"/>
        <end position="443"/>
    </location>
</feature>
<sequence>MIKTLGCLIPFLPLHMRSAGLSAEEALIVSMVAPAFSILGPLAVGPLADRLASGLWGQSGSKAGSEKGGELKDYTARTKGHRRLRTLLAVLVFLSAVAYCLLLLVVPIVTRRDARTPHVSFRCGEHVDGGTIVQEKCADECHEWGGERFGSVVLTDCRCEEAPDTSYLTGEESTENLPETTTLPYPKEPDLEVETPDFERHDEIDDYDDTEEKATEASTDSPINDSSVQNKSLPHLCFSGSDSEAKGMQGQGSATCHAFSSPESSLAINATLTGTLLSTKQDELCVYPISSFNIKGMEYSNLSCLHCSIFTCSIDQPYNHINYGVSLLGPSGSCPNLLGDPRLTFWSYLIVRSVADCFPAAALTVLDTTLLLPSLISPGKQLASGALGIAIAAPITSGLLILQQNEWSYTFSSSTFRYLPFPWPPFVLFSFFALIVAVLLLIFPMPVLLGEEARKPRKVYKNSNCEPRPSQPSPVLYPRRPRPRTRLGPYPPPKLSTHADVMGVSEVTDNNETIAENGTMEDNGQNGWLAPSPPPYMLLLLLGILMTAAALPAMPLMWYAEKFIEICGHANILILAFTAYIVRYSVFSFVENGWWCILSEAVAAPMSLGLAWVTAVHYTHLLCPPRMSATAQAAAVVAHFCIGRCLGAVIGAFIWMDFDLKIFLQGGAIAAAIIGFLYFLIYHCCLKTRCVGGSGGMKAGSSGGVAWGGGRGNDSSFEGTGL</sequence>
<dbReference type="InterPro" id="IPR036259">
    <property type="entry name" value="MFS_trans_sf"/>
</dbReference>
<reference evidence="9" key="1">
    <citation type="submission" date="2013-04" db="EMBL/GenBank/DDBJ databases">
        <authorList>
            <person name="Qu J."/>
            <person name="Murali S.C."/>
            <person name="Bandaranaike D."/>
            <person name="Bellair M."/>
            <person name="Blankenburg K."/>
            <person name="Chao H."/>
            <person name="Dinh H."/>
            <person name="Doddapaneni H."/>
            <person name="Downs B."/>
            <person name="Dugan-Rocha S."/>
            <person name="Elkadiri S."/>
            <person name="Gnanaolivu R.D."/>
            <person name="Hernandez B."/>
            <person name="Javaid M."/>
            <person name="Jayaseelan J.C."/>
            <person name="Lee S."/>
            <person name="Li M."/>
            <person name="Ming W."/>
            <person name="Munidasa M."/>
            <person name="Muniz J."/>
            <person name="Nguyen L."/>
            <person name="Ongeri F."/>
            <person name="Osuji N."/>
            <person name="Pu L.-L."/>
            <person name="Puazo M."/>
            <person name="Qu C."/>
            <person name="Quiroz J."/>
            <person name="Raj R."/>
            <person name="Weissenberger G."/>
            <person name="Xin Y."/>
            <person name="Zou X."/>
            <person name="Han Y."/>
            <person name="Richards S."/>
            <person name="Worley K."/>
            <person name="Muzny D."/>
            <person name="Gibbs R."/>
        </authorList>
    </citation>
    <scope>NUCLEOTIDE SEQUENCE</scope>
    <source>
        <strain evidence="9">Sampled in the wild</strain>
    </source>
</reference>
<feature type="domain" description="Major facilitator superfamily associated" evidence="8">
    <location>
        <begin position="541"/>
        <end position="661"/>
    </location>
</feature>
<dbReference type="EMBL" id="KZ308217">
    <property type="protein sequence ID" value="KAG8224928.1"/>
    <property type="molecule type" value="Genomic_DNA"/>
</dbReference>
<name>A0A8K0NX73_LADFU</name>
<keyword evidence="4 7" id="KW-1133">Transmembrane helix</keyword>
<organism evidence="9 10">
    <name type="scientific">Ladona fulva</name>
    <name type="common">Scarce chaser dragonfly</name>
    <name type="synonym">Libellula fulva</name>
    <dbReference type="NCBI Taxonomy" id="123851"/>
    <lineage>
        <taxon>Eukaryota</taxon>
        <taxon>Metazoa</taxon>
        <taxon>Ecdysozoa</taxon>
        <taxon>Arthropoda</taxon>
        <taxon>Hexapoda</taxon>
        <taxon>Insecta</taxon>
        <taxon>Pterygota</taxon>
        <taxon>Palaeoptera</taxon>
        <taxon>Odonata</taxon>
        <taxon>Epiprocta</taxon>
        <taxon>Anisoptera</taxon>
        <taxon>Libelluloidea</taxon>
        <taxon>Libellulidae</taxon>
        <taxon>Ladona</taxon>
    </lineage>
</organism>
<evidence type="ECO:0000259" key="8">
    <source>
        <dbReference type="Pfam" id="PF12832"/>
    </source>
</evidence>
<feature type="transmembrane region" description="Helical" evidence="7">
    <location>
        <begin position="536"/>
        <end position="560"/>
    </location>
</feature>
<feature type="transmembrane region" description="Helical" evidence="7">
    <location>
        <begin position="602"/>
        <end position="621"/>
    </location>
</feature>
<feature type="region of interest" description="Disordered" evidence="6">
    <location>
        <begin position="460"/>
        <end position="490"/>
    </location>
</feature>
<dbReference type="GO" id="GO:0016020">
    <property type="term" value="C:membrane"/>
    <property type="evidence" value="ECO:0007669"/>
    <property type="project" value="UniProtKB-SubCell"/>
</dbReference>
<dbReference type="PANTHER" id="PTHR16172:SF27">
    <property type="entry name" value="FI19426P1"/>
    <property type="match status" value="1"/>
</dbReference>
<evidence type="ECO:0000313" key="10">
    <source>
        <dbReference type="Proteomes" id="UP000792457"/>
    </source>
</evidence>
<evidence type="ECO:0000256" key="6">
    <source>
        <dbReference type="SAM" id="MobiDB-lite"/>
    </source>
</evidence>
<dbReference type="InterPro" id="IPR024989">
    <property type="entry name" value="MFS_assoc_dom"/>
</dbReference>
<feature type="non-terminal residue" evidence="9">
    <location>
        <position position="722"/>
    </location>
</feature>
<feature type="transmembrane region" description="Helical" evidence="7">
    <location>
        <begin position="633"/>
        <end position="656"/>
    </location>
</feature>
<keyword evidence="10" id="KW-1185">Reference proteome</keyword>
<evidence type="ECO:0000256" key="3">
    <source>
        <dbReference type="ARBA" id="ARBA00022692"/>
    </source>
</evidence>
<feature type="transmembrane region" description="Helical" evidence="7">
    <location>
        <begin position="662"/>
        <end position="681"/>
    </location>
</feature>
<evidence type="ECO:0000313" key="9">
    <source>
        <dbReference type="EMBL" id="KAG8224928.1"/>
    </source>
</evidence>
<feature type="compositionally biased region" description="Polar residues" evidence="6">
    <location>
        <begin position="216"/>
        <end position="230"/>
    </location>
</feature>
<accession>A0A8K0NX73</accession>
<comment type="similarity">
    <text evidence="2">Belongs to the major facilitator superfamily. MFSD6 family.</text>
</comment>
<comment type="subcellular location">
    <subcellularLocation>
        <location evidence="1">Membrane</location>
        <topology evidence="1">Multi-pass membrane protein</topology>
    </subcellularLocation>
</comment>
<protein>
    <recommendedName>
        <fullName evidence="8">Major facilitator superfamily associated domain-containing protein</fullName>
    </recommendedName>
</protein>
<dbReference type="InterPro" id="IPR051717">
    <property type="entry name" value="MFS_MFSD6"/>
</dbReference>
<comment type="caution">
    <text evidence="9">The sequence shown here is derived from an EMBL/GenBank/DDBJ whole genome shotgun (WGS) entry which is preliminary data.</text>
</comment>
<dbReference type="OrthoDB" id="6414167at2759"/>
<evidence type="ECO:0000256" key="4">
    <source>
        <dbReference type="ARBA" id="ARBA00022989"/>
    </source>
</evidence>
<feature type="transmembrane region" description="Helical" evidence="7">
    <location>
        <begin position="87"/>
        <end position="109"/>
    </location>
</feature>
<dbReference type="Gene3D" id="1.20.1250.20">
    <property type="entry name" value="MFS general substrate transporter like domains"/>
    <property type="match status" value="1"/>
</dbReference>
<evidence type="ECO:0000256" key="1">
    <source>
        <dbReference type="ARBA" id="ARBA00004141"/>
    </source>
</evidence>
<feature type="transmembrane region" description="Helical" evidence="7">
    <location>
        <begin position="572"/>
        <end position="590"/>
    </location>
</feature>